<gene>
    <name evidence="7" type="ORF">SAMN05421757_10963</name>
</gene>
<accession>A0A239L9H7</accession>
<dbReference type="GO" id="GO:0071949">
    <property type="term" value="F:FAD binding"/>
    <property type="evidence" value="ECO:0007669"/>
    <property type="project" value="InterPro"/>
</dbReference>
<evidence type="ECO:0000256" key="4">
    <source>
        <dbReference type="ARBA" id="ARBA00022827"/>
    </source>
</evidence>
<evidence type="ECO:0000256" key="2">
    <source>
        <dbReference type="ARBA" id="ARBA00005466"/>
    </source>
</evidence>
<dbReference type="Gene3D" id="3.30.43.10">
    <property type="entry name" value="Uridine Diphospho-n-acetylenolpyruvylglucosamine Reductase, domain 2"/>
    <property type="match status" value="1"/>
</dbReference>
<keyword evidence="3" id="KW-0285">Flavoprotein</keyword>
<evidence type="ECO:0000256" key="1">
    <source>
        <dbReference type="ARBA" id="ARBA00001974"/>
    </source>
</evidence>
<evidence type="ECO:0000256" key="5">
    <source>
        <dbReference type="ARBA" id="ARBA00023002"/>
    </source>
</evidence>
<dbReference type="InterPro" id="IPR016167">
    <property type="entry name" value="FAD-bd_PCMH_sub1"/>
</dbReference>
<dbReference type="Proteomes" id="UP000198426">
    <property type="component" value="Unassembled WGS sequence"/>
</dbReference>
<feature type="domain" description="FAD-binding PCMH-type" evidence="6">
    <location>
        <begin position="34"/>
        <end position="206"/>
    </location>
</feature>
<dbReference type="Gene3D" id="3.40.462.20">
    <property type="match status" value="1"/>
</dbReference>
<dbReference type="EMBL" id="FZOY01000009">
    <property type="protein sequence ID" value="SNT27111.1"/>
    <property type="molecule type" value="Genomic_DNA"/>
</dbReference>
<dbReference type="InterPro" id="IPR016169">
    <property type="entry name" value="FAD-bd_PCMH_sub2"/>
</dbReference>
<dbReference type="RefSeq" id="WP_089234818.1">
    <property type="nucleotide sequence ID" value="NZ_FZOY01000009.1"/>
</dbReference>
<dbReference type="SUPFAM" id="SSF56176">
    <property type="entry name" value="FAD-binding/transporter-associated domain-like"/>
    <property type="match status" value="1"/>
</dbReference>
<keyword evidence="5" id="KW-0560">Oxidoreductase</keyword>
<dbReference type="PROSITE" id="PS51387">
    <property type="entry name" value="FAD_PCMH"/>
    <property type="match status" value="1"/>
</dbReference>
<proteinExistence type="inferred from homology"/>
<dbReference type="AlphaFoldDB" id="A0A239L9H7"/>
<dbReference type="InterPro" id="IPR016166">
    <property type="entry name" value="FAD-bd_PCMH"/>
</dbReference>
<evidence type="ECO:0000313" key="8">
    <source>
        <dbReference type="Proteomes" id="UP000198426"/>
    </source>
</evidence>
<dbReference type="PANTHER" id="PTHR42973">
    <property type="entry name" value="BINDING OXIDOREDUCTASE, PUTATIVE (AFU_ORTHOLOGUE AFUA_1G17690)-RELATED"/>
    <property type="match status" value="1"/>
</dbReference>
<dbReference type="Gene3D" id="3.30.465.10">
    <property type="match status" value="1"/>
</dbReference>
<dbReference type="InterPro" id="IPR036318">
    <property type="entry name" value="FAD-bd_PCMH-like_sf"/>
</dbReference>
<reference evidence="7 8" key="1">
    <citation type="submission" date="2017-06" db="EMBL/GenBank/DDBJ databases">
        <authorList>
            <person name="Kim H.J."/>
            <person name="Triplett B.A."/>
        </authorList>
    </citation>
    <scope>NUCLEOTIDE SEQUENCE [LARGE SCALE GENOMIC DNA]</scope>
    <source>
        <strain evidence="7 8">DSM 29339</strain>
    </source>
</reference>
<keyword evidence="8" id="KW-1185">Reference proteome</keyword>
<protein>
    <submittedName>
        <fullName evidence="7">FAD/FMN-containing dehydrogenase</fullName>
    </submittedName>
</protein>
<dbReference type="Pfam" id="PF01565">
    <property type="entry name" value="FAD_binding_4"/>
    <property type="match status" value="1"/>
</dbReference>
<evidence type="ECO:0000256" key="3">
    <source>
        <dbReference type="ARBA" id="ARBA00022630"/>
    </source>
</evidence>
<comment type="similarity">
    <text evidence="2">Belongs to the oxygen-dependent FAD-linked oxidoreductase family.</text>
</comment>
<organism evidence="7 8">
    <name type="scientific">Tropicimonas sediminicola</name>
    <dbReference type="NCBI Taxonomy" id="1031541"/>
    <lineage>
        <taxon>Bacteria</taxon>
        <taxon>Pseudomonadati</taxon>
        <taxon>Pseudomonadota</taxon>
        <taxon>Alphaproteobacteria</taxon>
        <taxon>Rhodobacterales</taxon>
        <taxon>Roseobacteraceae</taxon>
        <taxon>Tropicimonas</taxon>
    </lineage>
</organism>
<evidence type="ECO:0000313" key="7">
    <source>
        <dbReference type="EMBL" id="SNT27111.1"/>
    </source>
</evidence>
<dbReference type="InterPro" id="IPR006094">
    <property type="entry name" value="Oxid_FAD_bind_N"/>
</dbReference>
<dbReference type="OrthoDB" id="9775082at2"/>
<sequence>MTFETLKSRIRGTVITVFDPDHAEACDALIWNGRKPQRQARVIVRAADAADVQTAVRYASEHGLSVSARGGGHQFTGIAARADMVVDLGALDGLRIDVTERSAILGPAVSNARLAAALDRHGLAFPVGHCGDVTVSGYLLGGGVGWNSGAWGIACFSVQGVDVVMADGRLLTATATEHPDIFWAARGAGPGFFGIVTAFRVRLFEAPRALTSVVRVYPAGEAEAVAAWAEAAVGRAPANVEFTAKIAAGPEGAVIAAIANVFATEEAEARRICADLWRDAPEGAVEVAGPMPTPISALYEMTGQSTPKGARYGVDCLWSDGAFGEALARVLRSIDRAPSSRSFGLVALRSNAVPLPGDAAFSRDGRVFATLYGIWPEAAQDKENLAWLRSSVETCRGFATGSYVGESDLERSTAALPTLSAEAASRLSDLRLVHDPAGRFGARPGHSGQSAA</sequence>
<evidence type="ECO:0000259" key="6">
    <source>
        <dbReference type="PROSITE" id="PS51387"/>
    </source>
</evidence>
<dbReference type="PANTHER" id="PTHR42973:SF39">
    <property type="entry name" value="FAD-BINDING PCMH-TYPE DOMAIN-CONTAINING PROTEIN"/>
    <property type="match status" value="1"/>
</dbReference>
<keyword evidence="4" id="KW-0274">FAD</keyword>
<name>A0A239L9H7_9RHOB</name>
<comment type="cofactor">
    <cofactor evidence="1">
        <name>FAD</name>
        <dbReference type="ChEBI" id="CHEBI:57692"/>
    </cofactor>
</comment>
<dbReference type="GO" id="GO:0016491">
    <property type="term" value="F:oxidoreductase activity"/>
    <property type="evidence" value="ECO:0007669"/>
    <property type="project" value="UniProtKB-KW"/>
</dbReference>
<dbReference type="InterPro" id="IPR050416">
    <property type="entry name" value="FAD-linked_Oxidoreductase"/>
</dbReference>